<sequence>MRATSLTLGSAALAAALLLTACGGGDSGGEGDDSGGGLKNSAACALDQVGVEVGPANAAPVAGDTGNVPVTVTNQGAECVLDGFPTVALEADDTSATVPSDEAATAQQLTLAKDTPTTFTITYVRGEAGGAESLDVTKVKIGLPGASETQSFPWSYGPVALVTGGAPNASVGAFAQAGD</sequence>
<evidence type="ECO:0000256" key="1">
    <source>
        <dbReference type="SAM" id="SignalP"/>
    </source>
</evidence>
<keyword evidence="4" id="KW-1185">Reference proteome</keyword>
<dbReference type="Pfam" id="PF14016">
    <property type="entry name" value="DUF4232"/>
    <property type="match status" value="1"/>
</dbReference>
<feature type="signal peptide" evidence="1">
    <location>
        <begin position="1"/>
        <end position="21"/>
    </location>
</feature>
<accession>A0A7M2T0J0</accession>
<gene>
    <name evidence="3" type="ORF">IPT68_20150</name>
</gene>
<name>A0A7M2T0J0_STRCW</name>
<dbReference type="EMBL" id="CP063374">
    <property type="protein sequence ID" value="QOV42167.1"/>
    <property type="molecule type" value="Genomic_DNA"/>
</dbReference>
<dbReference type="KEGG" id="schf:IPT68_20150"/>
<feature type="chain" id="PRO_5039731504" evidence="1">
    <location>
        <begin position="22"/>
        <end position="179"/>
    </location>
</feature>
<keyword evidence="1" id="KW-0732">Signal</keyword>
<organism evidence="3 4">
    <name type="scientific">Streptomyces chromofuscus</name>
    <dbReference type="NCBI Taxonomy" id="42881"/>
    <lineage>
        <taxon>Bacteria</taxon>
        <taxon>Bacillati</taxon>
        <taxon>Actinomycetota</taxon>
        <taxon>Actinomycetes</taxon>
        <taxon>Kitasatosporales</taxon>
        <taxon>Streptomycetaceae</taxon>
        <taxon>Streptomyces</taxon>
    </lineage>
</organism>
<proteinExistence type="predicted"/>
<dbReference type="PROSITE" id="PS51257">
    <property type="entry name" value="PROKAR_LIPOPROTEIN"/>
    <property type="match status" value="1"/>
</dbReference>
<evidence type="ECO:0000259" key="2">
    <source>
        <dbReference type="Pfam" id="PF14016"/>
    </source>
</evidence>
<evidence type="ECO:0000313" key="4">
    <source>
        <dbReference type="Proteomes" id="UP000594008"/>
    </source>
</evidence>
<dbReference type="Proteomes" id="UP000594008">
    <property type="component" value="Chromosome"/>
</dbReference>
<feature type="domain" description="DUF4232" evidence="2">
    <location>
        <begin position="44"/>
        <end position="174"/>
    </location>
</feature>
<dbReference type="InterPro" id="IPR025326">
    <property type="entry name" value="DUF4232"/>
</dbReference>
<protein>
    <submittedName>
        <fullName evidence="3">DUF4232 domain-containing protein</fullName>
    </submittedName>
</protein>
<dbReference type="AlphaFoldDB" id="A0A7M2T0J0"/>
<evidence type="ECO:0000313" key="3">
    <source>
        <dbReference type="EMBL" id="QOV42167.1"/>
    </source>
</evidence>
<dbReference type="RefSeq" id="WP_189695700.1">
    <property type="nucleotide sequence ID" value="NZ_BMTA01000001.1"/>
</dbReference>
<reference evidence="3 4" key="1">
    <citation type="submission" date="2020-10" db="EMBL/GenBank/DDBJ databases">
        <title>Streptomyces chromofuscus complate genome analysis.</title>
        <authorList>
            <person name="Anwar N."/>
        </authorList>
    </citation>
    <scope>NUCLEOTIDE SEQUENCE [LARGE SCALE GENOMIC DNA]</scope>
    <source>
        <strain evidence="3 4">DSM 40273</strain>
    </source>
</reference>